<dbReference type="PANTHER" id="PTHR32463:SF0">
    <property type="entry name" value="L-FUCOSE KINASE"/>
    <property type="match status" value="1"/>
</dbReference>
<comment type="similarity">
    <text evidence="5">Belongs to the GHMP kinase family.</text>
</comment>
<evidence type="ECO:0000256" key="2">
    <source>
        <dbReference type="ARBA" id="ARBA00022741"/>
    </source>
</evidence>
<dbReference type="Proteomes" id="UP000425960">
    <property type="component" value="Chromosome"/>
</dbReference>
<proteinExistence type="inferred from homology"/>
<dbReference type="InterPro" id="IPR001174">
    <property type="entry name" value="HddA/FKP"/>
</dbReference>
<accession>A0A5K7ZC78</accession>
<dbReference type="InterPro" id="IPR006204">
    <property type="entry name" value="GHMP_kinase_N_dom"/>
</dbReference>
<organism evidence="8 9">
    <name type="scientific">Desulfosarcina ovata subsp. sediminis</name>
    <dbReference type="NCBI Taxonomy" id="885957"/>
    <lineage>
        <taxon>Bacteria</taxon>
        <taxon>Pseudomonadati</taxon>
        <taxon>Thermodesulfobacteriota</taxon>
        <taxon>Desulfobacteria</taxon>
        <taxon>Desulfobacterales</taxon>
        <taxon>Desulfosarcinaceae</taxon>
        <taxon>Desulfosarcina</taxon>
    </lineage>
</organism>
<dbReference type="GO" id="GO:0050201">
    <property type="term" value="F:fucokinase activity"/>
    <property type="evidence" value="ECO:0007669"/>
    <property type="project" value="TreeGrafter"/>
</dbReference>
<dbReference type="SUPFAM" id="SSF54211">
    <property type="entry name" value="Ribosomal protein S5 domain 2-like"/>
    <property type="match status" value="1"/>
</dbReference>
<keyword evidence="1" id="KW-0808">Transferase</keyword>
<sequence length="350" mass="39018">MIITKTPYRISFFGGGTDYPDWYLSQSGGVLSTTIDKYCYLTCRHLPPFFNNKHRIVWSHIETVSQVAEILHPAVREGLRYLGFDDSFGIEIHHQGDLPARTGMGSSSSFAVGLIKALTALKGKMISKHELALMAIELEQNILKDNVGSQDQVAASYGGFNYIQFHRSGEIEVEPVILSQSRLSDLQDCLMMFYTGASRLSSEIAGQIISGIKDKQNVLSSMEKLTEKAMTILSSNQDIDDFGHLLHETWKLKRDLAQKISNPYIDKIYSKAKAAGALGGKLLGAGGSGFMVFYVPFAKQQLVKESLDHLLQVPFKFEHEGSSIIFYNPQHKEENDIHQTDGMYRLAAVV</sequence>
<dbReference type="RefSeq" id="WP_155320878.1">
    <property type="nucleotide sequence ID" value="NZ_AP021876.1"/>
</dbReference>
<dbReference type="Pfam" id="PF08544">
    <property type="entry name" value="GHMP_kinases_C"/>
    <property type="match status" value="1"/>
</dbReference>
<evidence type="ECO:0000256" key="1">
    <source>
        <dbReference type="ARBA" id="ARBA00022679"/>
    </source>
</evidence>
<dbReference type="PRINTS" id="PR00960">
    <property type="entry name" value="LMBPPROTEIN"/>
</dbReference>
<dbReference type="SUPFAM" id="SSF55060">
    <property type="entry name" value="GHMP Kinase, C-terminal domain"/>
    <property type="match status" value="1"/>
</dbReference>
<evidence type="ECO:0000313" key="9">
    <source>
        <dbReference type="Proteomes" id="UP000425960"/>
    </source>
</evidence>
<dbReference type="InterPro" id="IPR052203">
    <property type="entry name" value="GHMP_Kinase-Related"/>
</dbReference>
<dbReference type="PIRSF" id="PIRSF036406">
    <property type="entry name" value="Hept_kin"/>
    <property type="match status" value="1"/>
</dbReference>
<dbReference type="Pfam" id="PF00288">
    <property type="entry name" value="GHMP_kinases_N"/>
    <property type="match status" value="1"/>
</dbReference>
<protein>
    <submittedName>
        <fullName evidence="8">GHMP kinase</fullName>
    </submittedName>
</protein>
<gene>
    <name evidence="8" type="ORF">DSCO28_03340</name>
</gene>
<dbReference type="InterPro" id="IPR020568">
    <property type="entry name" value="Ribosomal_Su5_D2-typ_SF"/>
</dbReference>
<evidence type="ECO:0000313" key="8">
    <source>
        <dbReference type="EMBL" id="BBO79768.1"/>
    </source>
</evidence>
<dbReference type="GO" id="GO:0042352">
    <property type="term" value="P:GDP-L-fucose salvage"/>
    <property type="evidence" value="ECO:0007669"/>
    <property type="project" value="TreeGrafter"/>
</dbReference>
<dbReference type="InterPro" id="IPR013750">
    <property type="entry name" value="GHMP_kinase_C_dom"/>
</dbReference>
<dbReference type="InterPro" id="IPR014606">
    <property type="entry name" value="Heptose_7-P_kinase"/>
</dbReference>
<dbReference type="KEGG" id="dov:DSCO28_03340"/>
<dbReference type="EMBL" id="AP021876">
    <property type="protein sequence ID" value="BBO79768.1"/>
    <property type="molecule type" value="Genomic_DNA"/>
</dbReference>
<dbReference type="GO" id="GO:0005524">
    <property type="term" value="F:ATP binding"/>
    <property type="evidence" value="ECO:0007669"/>
    <property type="project" value="UniProtKB-KW"/>
</dbReference>
<keyword evidence="4" id="KW-0067">ATP-binding</keyword>
<name>A0A5K7ZC78_9BACT</name>
<dbReference type="Gene3D" id="3.30.230.120">
    <property type="match status" value="1"/>
</dbReference>
<dbReference type="AlphaFoldDB" id="A0A5K7ZC78"/>
<dbReference type="InterPro" id="IPR036554">
    <property type="entry name" value="GHMP_kinase_C_sf"/>
</dbReference>
<feature type="domain" description="GHMP kinase N-terminal" evidence="6">
    <location>
        <begin position="76"/>
        <end position="159"/>
    </location>
</feature>
<evidence type="ECO:0000259" key="7">
    <source>
        <dbReference type="Pfam" id="PF08544"/>
    </source>
</evidence>
<keyword evidence="3 8" id="KW-0418">Kinase</keyword>
<evidence type="ECO:0000259" key="6">
    <source>
        <dbReference type="Pfam" id="PF00288"/>
    </source>
</evidence>
<keyword evidence="2" id="KW-0547">Nucleotide-binding</keyword>
<evidence type="ECO:0000256" key="5">
    <source>
        <dbReference type="ARBA" id="ARBA00038121"/>
    </source>
</evidence>
<reference evidence="8 9" key="1">
    <citation type="submission" date="2019-11" db="EMBL/GenBank/DDBJ databases">
        <title>Comparative genomics of hydrocarbon-degrading Desulfosarcina strains.</title>
        <authorList>
            <person name="Watanabe M."/>
            <person name="Kojima H."/>
            <person name="Fukui M."/>
        </authorList>
    </citation>
    <scope>NUCLEOTIDE SEQUENCE [LARGE SCALE GENOMIC DNA]</scope>
    <source>
        <strain evidence="8 9">28bB2T</strain>
    </source>
</reference>
<dbReference type="PANTHER" id="PTHR32463">
    <property type="entry name" value="L-FUCOSE KINASE"/>
    <property type="match status" value="1"/>
</dbReference>
<evidence type="ECO:0000256" key="4">
    <source>
        <dbReference type="ARBA" id="ARBA00022840"/>
    </source>
</evidence>
<evidence type="ECO:0000256" key="3">
    <source>
        <dbReference type="ARBA" id="ARBA00022777"/>
    </source>
</evidence>
<feature type="domain" description="GHMP kinase C-terminal" evidence="7">
    <location>
        <begin position="236"/>
        <end position="293"/>
    </location>
</feature>